<evidence type="ECO:0000256" key="1">
    <source>
        <dbReference type="SAM" id="MobiDB-lite"/>
    </source>
</evidence>
<protein>
    <submittedName>
        <fullName evidence="2">Uncharacterized protein</fullName>
    </submittedName>
</protein>
<comment type="caution">
    <text evidence="2">The sequence shown here is derived from an EMBL/GenBank/DDBJ whole genome shotgun (WGS) entry which is preliminary data.</text>
</comment>
<accession>A0A261XYL5</accession>
<name>A0A261XYL5_9FUNG</name>
<feature type="region of interest" description="Disordered" evidence="1">
    <location>
        <begin position="26"/>
        <end position="58"/>
    </location>
</feature>
<sequence length="204" mass="22613">MEPGRYCEKVALEDMSLSGHIDARDFGSRAMHERPDISLKTEIEDSASSSSDDERVSGVTPFPLALNRRSGHASVPFGQNPGFFPQDSEADLMDGEDTDVLTWEDADAQSALYACINTILSTPSSQIIPQESIHLYATRVAQILENQSQDASDYSIRRQLEAAVPEPGWSDPERHLTSAEFADLIALAQRWIMAKDMRLAKRKS</sequence>
<reference evidence="2 3" key="1">
    <citation type="journal article" date="2017" name="Mycologia">
        <title>Bifiguratus adelaidae, gen. et sp. nov., a new member of Mucoromycotina in endophytic and soil-dwelling habitats.</title>
        <authorList>
            <person name="Torres-Cruz T.J."/>
            <person name="Billingsley Tobias T.L."/>
            <person name="Almatruk M."/>
            <person name="Hesse C."/>
            <person name="Kuske C.R."/>
            <person name="Desiro A."/>
            <person name="Benucci G.M."/>
            <person name="Bonito G."/>
            <person name="Stajich J.E."/>
            <person name="Dunlap C."/>
            <person name="Arnold A.E."/>
            <person name="Porras-Alfaro A."/>
        </authorList>
    </citation>
    <scope>NUCLEOTIDE SEQUENCE [LARGE SCALE GENOMIC DNA]</scope>
    <source>
        <strain evidence="2 3">AZ0501</strain>
    </source>
</reference>
<keyword evidence="3" id="KW-1185">Reference proteome</keyword>
<dbReference type="Proteomes" id="UP000242875">
    <property type="component" value="Unassembled WGS sequence"/>
</dbReference>
<feature type="compositionally biased region" description="Basic and acidic residues" evidence="1">
    <location>
        <begin position="26"/>
        <end position="43"/>
    </location>
</feature>
<dbReference type="EMBL" id="MVBO01000084">
    <property type="protein sequence ID" value="OZJ03466.1"/>
    <property type="molecule type" value="Genomic_DNA"/>
</dbReference>
<evidence type="ECO:0000313" key="3">
    <source>
        <dbReference type="Proteomes" id="UP000242875"/>
    </source>
</evidence>
<organism evidence="2 3">
    <name type="scientific">Bifiguratus adelaidae</name>
    <dbReference type="NCBI Taxonomy" id="1938954"/>
    <lineage>
        <taxon>Eukaryota</taxon>
        <taxon>Fungi</taxon>
        <taxon>Fungi incertae sedis</taxon>
        <taxon>Mucoromycota</taxon>
        <taxon>Mucoromycotina</taxon>
        <taxon>Endogonomycetes</taxon>
        <taxon>Endogonales</taxon>
        <taxon>Endogonales incertae sedis</taxon>
        <taxon>Bifiguratus</taxon>
    </lineage>
</organism>
<dbReference type="AlphaFoldDB" id="A0A261XYL5"/>
<proteinExistence type="predicted"/>
<gene>
    <name evidence="2" type="ORF">BZG36_02724</name>
</gene>
<evidence type="ECO:0000313" key="2">
    <source>
        <dbReference type="EMBL" id="OZJ03466.1"/>
    </source>
</evidence>